<feature type="region of interest" description="Disordered" evidence="1">
    <location>
        <begin position="68"/>
        <end position="100"/>
    </location>
</feature>
<evidence type="ECO:0000313" key="2">
    <source>
        <dbReference type="EMBL" id="TDG40483.1"/>
    </source>
</evidence>
<proteinExistence type="predicted"/>
<accession>A0A484AVR9</accession>
<dbReference type="AlphaFoldDB" id="A0A484AVR9"/>
<evidence type="ECO:0000313" key="3">
    <source>
        <dbReference type="Proteomes" id="UP000295192"/>
    </source>
</evidence>
<name>A0A484AVR9_DRONA</name>
<reference evidence="2 3" key="1">
    <citation type="journal article" date="2019" name="J. Hered.">
        <title>An Improved Genome Assembly for Drosophila navojoa, the Basal Species in the mojavensis Cluster.</title>
        <authorList>
            <person name="Vanderlinde T."/>
            <person name="Dupim E.G."/>
            <person name="Nazario-Yepiz N.O."/>
            <person name="Carvalho A.B."/>
        </authorList>
    </citation>
    <scope>NUCLEOTIDE SEQUENCE [LARGE SCALE GENOMIC DNA]</scope>
    <source>
        <strain evidence="2">Navoj_Jal97</strain>
        <tissue evidence="2">Whole organism</tissue>
    </source>
</reference>
<gene>
    <name evidence="2" type="ORF">AWZ03_013100</name>
</gene>
<comment type="caution">
    <text evidence="2">The sequence shown here is derived from an EMBL/GenBank/DDBJ whole genome shotgun (WGS) entry which is preliminary data.</text>
</comment>
<dbReference type="EMBL" id="LSRL02000555">
    <property type="protein sequence ID" value="TDG40483.1"/>
    <property type="molecule type" value="Genomic_DNA"/>
</dbReference>
<feature type="compositionally biased region" description="Low complexity" evidence="1">
    <location>
        <begin position="128"/>
        <end position="143"/>
    </location>
</feature>
<feature type="region of interest" description="Disordered" evidence="1">
    <location>
        <begin position="122"/>
        <end position="144"/>
    </location>
</feature>
<evidence type="ECO:0000256" key="1">
    <source>
        <dbReference type="SAM" id="MobiDB-lite"/>
    </source>
</evidence>
<feature type="compositionally biased region" description="Acidic residues" evidence="1">
    <location>
        <begin position="90"/>
        <end position="100"/>
    </location>
</feature>
<protein>
    <submittedName>
        <fullName evidence="2">Uncharacterized protein</fullName>
    </submittedName>
</protein>
<feature type="compositionally biased region" description="Low complexity" evidence="1">
    <location>
        <begin position="71"/>
        <end position="89"/>
    </location>
</feature>
<dbReference type="Proteomes" id="UP000295192">
    <property type="component" value="Unassembled WGS sequence"/>
</dbReference>
<sequence length="195" mass="20354">MMDRLGTVTAQAQAQPQQLATGLWPCAACTVHRAPSSVQQESVTTLPLAMRLRCCDVTAAIRQRDTTLAPGRGVSGQSAAGAAQRQGVEPDVEGEGEGEGEFSGVWQLDLESLLQIPEATLRQHVSQSSTKTTPTTMSTPTCRTRPRCGAPLPGLHTPILPLPLARPLPLQLGWMLEGGRAGSGAEDGEGAGVAP</sequence>
<keyword evidence="3" id="KW-1185">Reference proteome</keyword>
<organism evidence="2 3">
    <name type="scientific">Drosophila navojoa</name>
    <name type="common">Fruit fly</name>
    <dbReference type="NCBI Taxonomy" id="7232"/>
    <lineage>
        <taxon>Eukaryota</taxon>
        <taxon>Metazoa</taxon>
        <taxon>Ecdysozoa</taxon>
        <taxon>Arthropoda</taxon>
        <taxon>Hexapoda</taxon>
        <taxon>Insecta</taxon>
        <taxon>Pterygota</taxon>
        <taxon>Neoptera</taxon>
        <taxon>Endopterygota</taxon>
        <taxon>Diptera</taxon>
        <taxon>Brachycera</taxon>
        <taxon>Muscomorpha</taxon>
        <taxon>Ephydroidea</taxon>
        <taxon>Drosophilidae</taxon>
        <taxon>Drosophila</taxon>
    </lineage>
</organism>